<proteinExistence type="predicted"/>
<dbReference type="RefSeq" id="WP_186346130.1">
    <property type="nucleotide sequence ID" value="NZ_BMMR01000005.1"/>
</dbReference>
<accession>A0ABR6UAA4</accession>
<evidence type="ECO:0000313" key="2">
    <source>
        <dbReference type="Proteomes" id="UP000604001"/>
    </source>
</evidence>
<comment type="caution">
    <text evidence="1">The sequence shown here is derived from an EMBL/GenBank/DDBJ whole genome shotgun (WGS) entry which is preliminary data.</text>
</comment>
<name>A0ABR6UAA4_9ACTN</name>
<organism evidence="1 2">
    <name type="scientific">Nocardioides deserti</name>
    <dbReference type="NCBI Taxonomy" id="1588644"/>
    <lineage>
        <taxon>Bacteria</taxon>
        <taxon>Bacillati</taxon>
        <taxon>Actinomycetota</taxon>
        <taxon>Actinomycetes</taxon>
        <taxon>Propionibacteriales</taxon>
        <taxon>Nocardioidaceae</taxon>
        <taxon>Nocardioides</taxon>
    </lineage>
</organism>
<protein>
    <submittedName>
        <fullName evidence="1">Uncharacterized protein</fullName>
    </submittedName>
</protein>
<keyword evidence="2" id="KW-1185">Reference proteome</keyword>
<gene>
    <name evidence="1" type="ORF">H7344_11385</name>
</gene>
<evidence type="ECO:0000313" key="1">
    <source>
        <dbReference type="EMBL" id="MBC2960894.1"/>
    </source>
</evidence>
<reference evidence="1 2" key="1">
    <citation type="submission" date="2020-08" db="EMBL/GenBank/DDBJ databases">
        <title>novel species in genus Nocardioides.</title>
        <authorList>
            <person name="Zhang G."/>
        </authorList>
    </citation>
    <scope>NUCLEOTIDE SEQUENCE [LARGE SCALE GENOMIC DNA]</scope>
    <source>
        <strain evidence="1 2">SC8A-24</strain>
    </source>
</reference>
<dbReference type="EMBL" id="JACMYC010000005">
    <property type="protein sequence ID" value="MBC2960894.1"/>
    <property type="molecule type" value="Genomic_DNA"/>
</dbReference>
<dbReference type="Proteomes" id="UP000604001">
    <property type="component" value="Unassembled WGS sequence"/>
</dbReference>
<sequence>MRRLVRSSGVLRRVAAGTGVEEVLALEKQVDQLAEAIEENAALEVPLTAMVAELEQALVGPLEHRMRFIAERSGHQ</sequence>